<dbReference type="AlphaFoldDB" id="A0A3D8PVX5"/>
<feature type="transmembrane region" description="Helical" evidence="1">
    <location>
        <begin position="49"/>
        <end position="67"/>
    </location>
</feature>
<dbReference type="Proteomes" id="UP000257143">
    <property type="component" value="Unassembled WGS sequence"/>
</dbReference>
<evidence type="ECO:0000313" key="3">
    <source>
        <dbReference type="Proteomes" id="UP000257143"/>
    </source>
</evidence>
<organism evidence="2 3">
    <name type="scientific">Oceanobacillus arenosus</name>
    <dbReference type="NCBI Taxonomy" id="1229153"/>
    <lineage>
        <taxon>Bacteria</taxon>
        <taxon>Bacillati</taxon>
        <taxon>Bacillota</taxon>
        <taxon>Bacilli</taxon>
        <taxon>Bacillales</taxon>
        <taxon>Bacillaceae</taxon>
        <taxon>Oceanobacillus</taxon>
    </lineage>
</organism>
<dbReference type="InterPro" id="IPR025441">
    <property type="entry name" value="DUF4181"/>
</dbReference>
<feature type="transmembrane region" description="Helical" evidence="1">
    <location>
        <begin position="73"/>
        <end position="92"/>
    </location>
</feature>
<name>A0A3D8PVX5_9BACI</name>
<evidence type="ECO:0000313" key="2">
    <source>
        <dbReference type="EMBL" id="RDW20194.1"/>
    </source>
</evidence>
<evidence type="ECO:0008006" key="4">
    <source>
        <dbReference type="Google" id="ProtNLM"/>
    </source>
</evidence>
<sequence length="128" mass="15099">MFYGSMFLWFLGFIFFLVFLGFLLEKGLNKLLGIEKKKISETPGKKVDRWGRGIILVIFLSTLPIVVTMDTNIIKWYWTVYLALLLGFQSFLEWKYLKKSKQYIATLIFLTFGVIIMSNIEYLISLFR</sequence>
<protein>
    <recommendedName>
        <fullName evidence="4">DUF4181 domain-containing protein</fullName>
    </recommendedName>
</protein>
<keyword evidence="1" id="KW-0472">Membrane</keyword>
<dbReference type="OrthoDB" id="2626526at2"/>
<dbReference type="Pfam" id="PF13789">
    <property type="entry name" value="DUF4181"/>
    <property type="match status" value="1"/>
</dbReference>
<evidence type="ECO:0000256" key="1">
    <source>
        <dbReference type="SAM" id="Phobius"/>
    </source>
</evidence>
<gene>
    <name evidence="2" type="ORF">CWR48_05670</name>
</gene>
<keyword evidence="3" id="KW-1185">Reference proteome</keyword>
<feature type="transmembrane region" description="Helical" evidence="1">
    <location>
        <begin position="104"/>
        <end position="124"/>
    </location>
</feature>
<comment type="caution">
    <text evidence="2">The sequence shown here is derived from an EMBL/GenBank/DDBJ whole genome shotgun (WGS) entry which is preliminary data.</text>
</comment>
<keyword evidence="1" id="KW-1133">Transmembrane helix</keyword>
<accession>A0A3D8PVX5</accession>
<proteinExistence type="predicted"/>
<feature type="transmembrane region" description="Helical" evidence="1">
    <location>
        <begin position="6"/>
        <end position="28"/>
    </location>
</feature>
<dbReference type="RefSeq" id="WP_115772219.1">
    <property type="nucleotide sequence ID" value="NZ_PIOC01000010.1"/>
</dbReference>
<keyword evidence="1" id="KW-0812">Transmembrane</keyword>
<dbReference type="EMBL" id="PIOC01000010">
    <property type="protein sequence ID" value="RDW20194.1"/>
    <property type="molecule type" value="Genomic_DNA"/>
</dbReference>
<reference evidence="3" key="1">
    <citation type="submission" date="2017-11" db="EMBL/GenBank/DDBJ databases">
        <authorList>
            <person name="Zhu W."/>
        </authorList>
    </citation>
    <scope>NUCLEOTIDE SEQUENCE [LARGE SCALE GENOMIC DNA]</scope>
    <source>
        <strain evidence="3">CAU 1183</strain>
    </source>
</reference>